<dbReference type="AlphaFoldDB" id="A0A7J3XYW1"/>
<dbReference type="SUPFAM" id="SSF53335">
    <property type="entry name" value="S-adenosyl-L-methionine-dependent methyltransferases"/>
    <property type="match status" value="1"/>
</dbReference>
<dbReference type="InterPro" id="IPR029063">
    <property type="entry name" value="SAM-dependent_MTases_sf"/>
</dbReference>
<dbReference type="GO" id="GO:0008168">
    <property type="term" value="F:methyltransferase activity"/>
    <property type="evidence" value="ECO:0007669"/>
    <property type="project" value="UniProtKB-KW"/>
</dbReference>
<dbReference type="PANTHER" id="PTHR23290">
    <property type="entry name" value="RRNA N6-ADENOSINE-METHYLTRANSFERASE METTL5"/>
    <property type="match status" value="1"/>
</dbReference>
<organism evidence="1">
    <name type="scientific">Thermogladius calderae</name>
    <dbReference type="NCBI Taxonomy" id="1200300"/>
    <lineage>
        <taxon>Archaea</taxon>
        <taxon>Thermoproteota</taxon>
        <taxon>Thermoprotei</taxon>
        <taxon>Desulfurococcales</taxon>
        <taxon>Desulfurococcaceae</taxon>
        <taxon>Thermogladius</taxon>
    </lineage>
</organism>
<keyword evidence="1" id="KW-0808">Transferase</keyword>
<dbReference type="InterPro" id="IPR051720">
    <property type="entry name" value="rRNA_MeTrfase/Polyamine_Synth"/>
</dbReference>
<protein>
    <submittedName>
        <fullName evidence="1">DNA methylase</fullName>
    </submittedName>
</protein>
<name>A0A7J3XYW1_9CREN</name>
<dbReference type="GO" id="GO:0032259">
    <property type="term" value="P:methylation"/>
    <property type="evidence" value="ECO:0007669"/>
    <property type="project" value="UniProtKB-KW"/>
</dbReference>
<accession>A0A7J3XYW1</accession>
<dbReference type="PANTHER" id="PTHR23290:SF0">
    <property type="entry name" value="RRNA N6-ADENOSINE-METHYLTRANSFERASE METTL5"/>
    <property type="match status" value="1"/>
</dbReference>
<gene>
    <name evidence="1" type="ORF">ENM60_03180</name>
</gene>
<proteinExistence type="predicted"/>
<sequence length="169" mass="18690">MRGDIEGSAVLELGCGVGRFTIGSLLLGARVGFCLDLDEEVLEYARNVHCSLSGSICRRVVYLAADALSNPITGVDTVIMNPPFGVYPENRGLDMGFLESALEVASRVYSIHKYTEEAVRLVVDRAVRHGFAVVKIGLTELSIPMMFETHRKRVHRFKAFYAVLKRGLK</sequence>
<keyword evidence="1" id="KW-0489">Methyltransferase</keyword>
<reference evidence="1" key="1">
    <citation type="journal article" date="2020" name="mSystems">
        <title>Genome- and Community-Level Interaction Insights into Carbon Utilization and Element Cycling Functions of Hydrothermarchaeota in Hydrothermal Sediment.</title>
        <authorList>
            <person name="Zhou Z."/>
            <person name="Liu Y."/>
            <person name="Xu W."/>
            <person name="Pan J."/>
            <person name="Luo Z.H."/>
            <person name="Li M."/>
        </authorList>
    </citation>
    <scope>NUCLEOTIDE SEQUENCE [LARGE SCALE GENOMIC DNA]</scope>
    <source>
        <strain evidence="1">SpSt-110</strain>
    </source>
</reference>
<dbReference type="Gene3D" id="3.40.50.150">
    <property type="entry name" value="Vaccinia Virus protein VP39"/>
    <property type="match status" value="1"/>
</dbReference>
<evidence type="ECO:0000313" key="1">
    <source>
        <dbReference type="EMBL" id="HHP67781.1"/>
    </source>
</evidence>
<dbReference type="EMBL" id="DRYK01000042">
    <property type="protein sequence ID" value="HHP67781.1"/>
    <property type="molecule type" value="Genomic_DNA"/>
</dbReference>
<dbReference type="CDD" id="cd02440">
    <property type="entry name" value="AdoMet_MTases"/>
    <property type="match status" value="1"/>
</dbReference>
<comment type="caution">
    <text evidence="1">The sequence shown here is derived from an EMBL/GenBank/DDBJ whole genome shotgun (WGS) entry which is preliminary data.</text>
</comment>